<evidence type="ECO:0000256" key="4">
    <source>
        <dbReference type="ARBA" id="ARBA00022912"/>
    </source>
</evidence>
<dbReference type="EC" id="3.1.3.16" evidence="1"/>
<proteinExistence type="predicted"/>
<dbReference type="Gene3D" id="3.60.21.10">
    <property type="match status" value="1"/>
</dbReference>
<keyword evidence="2" id="KW-0479">Metal-binding</keyword>
<keyword evidence="5" id="KW-0464">Manganese</keyword>
<name>A0A915CQM6_9BILA</name>
<evidence type="ECO:0000313" key="7">
    <source>
        <dbReference type="WBParaSite" id="jg11483"/>
    </source>
</evidence>
<evidence type="ECO:0000256" key="1">
    <source>
        <dbReference type="ARBA" id="ARBA00013081"/>
    </source>
</evidence>
<accession>A0A915CQM6</accession>
<evidence type="ECO:0000313" key="6">
    <source>
        <dbReference type="Proteomes" id="UP000887574"/>
    </source>
</evidence>
<keyword evidence="4" id="KW-0904">Protein phosphatase</keyword>
<dbReference type="InterPro" id="IPR050341">
    <property type="entry name" value="PP1_catalytic_subunit"/>
</dbReference>
<dbReference type="AlphaFoldDB" id="A0A915CQM6"/>
<organism evidence="6 7">
    <name type="scientific">Ditylenchus dipsaci</name>
    <dbReference type="NCBI Taxonomy" id="166011"/>
    <lineage>
        <taxon>Eukaryota</taxon>
        <taxon>Metazoa</taxon>
        <taxon>Ecdysozoa</taxon>
        <taxon>Nematoda</taxon>
        <taxon>Chromadorea</taxon>
        <taxon>Rhabditida</taxon>
        <taxon>Tylenchina</taxon>
        <taxon>Tylenchomorpha</taxon>
        <taxon>Sphaerularioidea</taxon>
        <taxon>Anguinidae</taxon>
        <taxon>Anguininae</taxon>
        <taxon>Ditylenchus</taxon>
    </lineage>
</organism>
<evidence type="ECO:0000256" key="2">
    <source>
        <dbReference type="ARBA" id="ARBA00022723"/>
    </source>
</evidence>
<dbReference type="GO" id="GO:0005737">
    <property type="term" value="C:cytoplasm"/>
    <property type="evidence" value="ECO:0007669"/>
    <property type="project" value="TreeGrafter"/>
</dbReference>
<protein>
    <recommendedName>
        <fullName evidence="1">protein-serine/threonine phosphatase</fullName>
        <ecNumber evidence="1">3.1.3.16</ecNumber>
    </recommendedName>
</protein>
<dbReference type="GO" id="GO:0046872">
    <property type="term" value="F:metal ion binding"/>
    <property type="evidence" value="ECO:0007669"/>
    <property type="project" value="UniProtKB-KW"/>
</dbReference>
<evidence type="ECO:0000256" key="5">
    <source>
        <dbReference type="ARBA" id="ARBA00023211"/>
    </source>
</evidence>
<keyword evidence="3" id="KW-0378">Hydrolase</keyword>
<sequence length="117" mass="13209">MPVAQIEAEGWRRIFYGLIPTSTLEKMSSERLVRILSLVLSFVMKNGYGFFAGRKLVTIFSAPRYIKELNNRAAILRVNSSLVCSFVLLNPVTKETAGPEHFRKTFKDESTAYSSAE</sequence>
<dbReference type="GO" id="GO:0004722">
    <property type="term" value="F:protein serine/threonine phosphatase activity"/>
    <property type="evidence" value="ECO:0007669"/>
    <property type="project" value="UniProtKB-EC"/>
</dbReference>
<dbReference type="InterPro" id="IPR029052">
    <property type="entry name" value="Metallo-depent_PP-like"/>
</dbReference>
<keyword evidence="6" id="KW-1185">Reference proteome</keyword>
<reference evidence="7" key="1">
    <citation type="submission" date="2022-11" db="UniProtKB">
        <authorList>
            <consortium name="WormBaseParasite"/>
        </authorList>
    </citation>
    <scope>IDENTIFICATION</scope>
</reference>
<dbReference type="SUPFAM" id="SSF56300">
    <property type="entry name" value="Metallo-dependent phosphatases"/>
    <property type="match status" value="1"/>
</dbReference>
<dbReference type="Proteomes" id="UP000887574">
    <property type="component" value="Unplaced"/>
</dbReference>
<dbReference type="PANTHER" id="PTHR11668:SF300">
    <property type="entry name" value="SERINE_THREONINE-PROTEIN PHOSPHATASE"/>
    <property type="match status" value="1"/>
</dbReference>
<dbReference type="PANTHER" id="PTHR11668">
    <property type="entry name" value="SERINE/THREONINE PROTEIN PHOSPHATASE"/>
    <property type="match status" value="1"/>
</dbReference>
<dbReference type="WBParaSite" id="jg11483">
    <property type="protein sequence ID" value="jg11483"/>
    <property type="gene ID" value="jg11483"/>
</dbReference>
<dbReference type="GO" id="GO:0005634">
    <property type="term" value="C:nucleus"/>
    <property type="evidence" value="ECO:0007669"/>
    <property type="project" value="TreeGrafter"/>
</dbReference>
<evidence type="ECO:0000256" key="3">
    <source>
        <dbReference type="ARBA" id="ARBA00022801"/>
    </source>
</evidence>